<evidence type="ECO:0000313" key="6">
    <source>
        <dbReference type="Proteomes" id="UP000792457"/>
    </source>
</evidence>
<dbReference type="GO" id="GO:0015031">
    <property type="term" value="P:protein transport"/>
    <property type="evidence" value="ECO:0007669"/>
    <property type="project" value="UniProtKB-KW"/>
</dbReference>
<reference evidence="5" key="1">
    <citation type="submission" date="2013-04" db="EMBL/GenBank/DDBJ databases">
        <authorList>
            <person name="Qu J."/>
            <person name="Murali S.C."/>
            <person name="Bandaranaike D."/>
            <person name="Bellair M."/>
            <person name="Blankenburg K."/>
            <person name="Chao H."/>
            <person name="Dinh H."/>
            <person name="Doddapaneni H."/>
            <person name="Downs B."/>
            <person name="Dugan-Rocha S."/>
            <person name="Elkadiri S."/>
            <person name="Gnanaolivu R.D."/>
            <person name="Hernandez B."/>
            <person name="Javaid M."/>
            <person name="Jayaseelan J.C."/>
            <person name="Lee S."/>
            <person name="Li M."/>
            <person name="Ming W."/>
            <person name="Munidasa M."/>
            <person name="Muniz J."/>
            <person name="Nguyen L."/>
            <person name="Ongeri F."/>
            <person name="Osuji N."/>
            <person name="Pu L.-L."/>
            <person name="Puazo M."/>
            <person name="Qu C."/>
            <person name="Quiroz J."/>
            <person name="Raj R."/>
            <person name="Weissenberger G."/>
            <person name="Xin Y."/>
            <person name="Zou X."/>
            <person name="Han Y."/>
            <person name="Richards S."/>
            <person name="Worley K."/>
            <person name="Muzny D."/>
            <person name="Gibbs R."/>
        </authorList>
    </citation>
    <scope>NUCLEOTIDE SEQUENCE</scope>
    <source>
        <strain evidence="5">Sampled in the wild</strain>
    </source>
</reference>
<dbReference type="InterPro" id="IPR040047">
    <property type="entry name" value="VPS50"/>
</dbReference>
<comment type="caution">
    <text evidence="5">The sequence shown here is derived from an EMBL/GenBank/DDBJ whole genome shotgun (WGS) entry which is preliminary data.</text>
</comment>
<dbReference type="GO" id="GO:0000149">
    <property type="term" value="F:SNARE binding"/>
    <property type="evidence" value="ECO:0007669"/>
    <property type="project" value="TreeGrafter"/>
</dbReference>
<reference evidence="5" key="2">
    <citation type="submission" date="2017-10" db="EMBL/GenBank/DDBJ databases">
        <title>Ladona fulva Genome sequencing and assembly.</title>
        <authorList>
            <person name="Murali S."/>
            <person name="Richards S."/>
            <person name="Bandaranaike D."/>
            <person name="Bellair M."/>
            <person name="Blankenburg K."/>
            <person name="Chao H."/>
            <person name="Dinh H."/>
            <person name="Doddapaneni H."/>
            <person name="Dugan-Rocha S."/>
            <person name="Elkadiri S."/>
            <person name="Gnanaolivu R."/>
            <person name="Hernandez B."/>
            <person name="Skinner E."/>
            <person name="Javaid M."/>
            <person name="Lee S."/>
            <person name="Li M."/>
            <person name="Ming W."/>
            <person name="Munidasa M."/>
            <person name="Muniz J."/>
            <person name="Nguyen L."/>
            <person name="Hughes D."/>
            <person name="Osuji N."/>
            <person name="Pu L.-L."/>
            <person name="Puazo M."/>
            <person name="Qu C."/>
            <person name="Quiroz J."/>
            <person name="Raj R."/>
            <person name="Weissenberger G."/>
            <person name="Xin Y."/>
            <person name="Zou X."/>
            <person name="Han Y."/>
            <person name="Worley K."/>
            <person name="Muzny D."/>
            <person name="Gibbs R."/>
        </authorList>
    </citation>
    <scope>NUCLEOTIDE SEQUENCE</scope>
    <source>
        <strain evidence="5">Sampled in the wild</strain>
    </source>
</reference>
<dbReference type="AlphaFoldDB" id="A0A8K0K7A2"/>
<protein>
    <recommendedName>
        <fullName evidence="4">Vacuolar protein sorting-associated protein 54 N-terminal domain-containing protein</fullName>
    </recommendedName>
</protein>
<accession>A0A8K0K7A2</accession>
<evidence type="ECO:0000256" key="2">
    <source>
        <dbReference type="ARBA" id="ARBA00022927"/>
    </source>
</evidence>
<keyword evidence="3" id="KW-0175">Coiled coil</keyword>
<keyword evidence="1" id="KW-0813">Transport</keyword>
<dbReference type="Proteomes" id="UP000792457">
    <property type="component" value="Unassembled WGS sequence"/>
</dbReference>
<proteinExistence type="predicted"/>
<dbReference type="OrthoDB" id="10263345at2759"/>
<gene>
    <name evidence="5" type="ORF">J437_LFUL003996</name>
</gene>
<dbReference type="Pfam" id="PF10475">
    <property type="entry name" value="Vps54_N"/>
    <property type="match status" value="1"/>
</dbReference>
<evidence type="ECO:0000313" key="5">
    <source>
        <dbReference type="EMBL" id="KAG8227263.1"/>
    </source>
</evidence>
<evidence type="ECO:0000256" key="1">
    <source>
        <dbReference type="ARBA" id="ARBA00022448"/>
    </source>
</evidence>
<evidence type="ECO:0000256" key="3">
    <source>
        <dbReference type="ARBA" id="ARBA00023054"/>
    </source>
</evidence>
<dbReference type="GO" id="GO:0005829">
    <property type="term" value="C:cytosol"/>
    <property type="evidence" value="ECO:0007669"/>
    <property type="project" value="GOC"/>
</dbReference>
<dbReference type="PANTHER" id="PTHR13258">
    <property type="entry name" value="SYNDETIN"/>
    <property type="match status" value="1"/>
</dbReference>
<dbReference type="GO" id="GO:1990745">
    <property type="term" value="C:EARP complex"/>
    <property type="evidence" value="ECO:0007669"/>
    <property type="project" value="InterPro"/>
</dbReference>
<dbReference type="PANTHER" id="PTHR13258:SF0">
    <property type="entry name" value="SYNDETIN"/>
    <property type="match status" value="1"/>
</dbReference>
<sequence>MEKAAEGRNWLGLARHNLTSASLGILANYKKRLSLVSLLTALHTIKTLHKSEEKVQELLQGGVGDVEKGPNDGANNYVGAIRLLLECQAAAASFAHFSCVEALSVKLQDTLEMAEEQLDVALAKVCVNFNEEDYSRIQEAWHLLGKTQMAVDQMQMHVSTAVHANAAMALSAYICRNMSNPSPLTCTTSSTGAKTNAAEADHYHSDIQHMQYKELC</sequence>
<dbReference type="GO" id="GO:0032456">
    <property type="term" value="P:endocytic recycling"/>
    <property type="evidence" value="ECO:0007669"/>
    <property type="project" value="InterPro"/>
</dbReference>
<keyword evidence="6" id="KW-1185">Reference proteome</keyword>
<name>A0A8K0K7A2_LADFU</name>
<dbReference type="EMBL" id="KZ308316">
    <property type="protein sequence ID" value="KAG8227263.1"/>
    <property type="molecule type" value="Genomic_DNA"/>
</dbReference>
<feature type="non-terminal residue" evidence="5">
    <location>
        <position position="1"/>
    </location>
</feature>
<feature type="domain" description="Vacuolar protein sorting-associated protein 54 N-terminal" evidence="4">
    <location>
        <begin position="5"/>
        <end position="180"/>
    </location>
</feature>
<dbReference type="GO" id="GO:0042147">
    <property type="term" value="P:retrograde transport, endosome to Golgi"/>
    <property type="evidence" value="ECO:0007669"/>
    <property type="project" value="InterPro"/>
</dbReference>
<dbReference type="InterPro" id="IPR019515">
    <property type="entry name" value="VPS54_N"/>
</dbReference>
<organism evidence="5 6">
    <name type="scientific">Ladona fulva</name>
    <name type="common">Scarce chaser dragonfly</name>
    <name type="synonym">Libellula fulva</name>
    <dbReference type="NCBI Taxonomy" id="123851"/>
    <lineage>
        <taxon>Eukaryota</taxon>
        <taxon>Metazoa</taxon>
        <taxon>Ecdysozoa</taxon>
        <taxon>Arthropoda</taxon>
        <taxon>Hexapoda</taxon>
        <taxon>Insecta</taxon>
        <taxon>Pterygota</taxon>
        <taxon>Palaeoptera</taxon>
        <taxon>Odonata</taxon>
        <taxon>Epiprocta</taxon>
        <taxon>Anisoptera</taxon>
        <taxon>Libelluloidea</taxon>
        <taxon>Libellulidae</taxon>
        <taxon>Ladona</taxon>
    </lineage>
</organism>
<evidence type="ECO:0000259" key="4">
    <source>
        <dbReference type="Pfam" id="PF10475"/>
    </source>
</evidence>
<keyword evidence="2" id="KW-0653">Protein transport</keyword>